<dbReference type="Pfam" id="PF16286">
    <property type="entry name" value="DUF4932"/>
    <property type="match status" value="1"/>
</dbReference>
<dbReference type="AlphaFoldDB" id="A0A410QEM0"/>
<protein>
    <submittedName>
        <fullName evidence="1">DUF4932 domain-containing protein</fullName>
    </submittedName>
</protein>
<organism evidence="1 2">
    <name type="scientific">Acidilutibacter cellobiosedens</name>
    <dbReference type="NCBI Taxonomy" id="2507161"/>
    <lineage>
        <taxon>Bacteria</taxon>
        <taxon>Bacillati</taxon>
        <taxon>Bacillota</taxon>
        <taxon>Tissierellia</taxon>
        <taxon>Tissierellales</taxon>
        <taxon>Acidilutibacteraceae</taxon>
        <taxon>Acidilutibacter</taxon>
    </lineage>
</organism>
<dbReference type="KEGG" id="spoa:EQM13_12760"/>
<proteinExistence type="predicted"/>
<evidence type="ECO:0000313" key="1">
    <source>
        <dbReference type="EMBL" id="QAT62369.1"/>
    </source>
</evidence>
<sequence length="368" mass="43684">MKKKISSILIIILSIVVFISGCEKEINVVKNEEGKVTVSVDQRIELISIIQTLAETEPITRLTFDYKSDVLNYFNEYKDHPVVKLFKKYALKGFNYSKPMYFMLCCNYNKGLLSFDEELYNKEQSDIFFGYKNQIDDFIQQLNDFISVSKFDKFFDSNKNRYVKYISDYEKVVNIVDVKERLEQYYGIEQKSYNVVLVPLIMAGGYGISIKNEEKLDSIYCIMGPMYIKNNTLLFYMEDLPQYTEYHEFSHSFINPLVFKNVDGIYKNQRLVKLFEKVQDDMKNQGYESVDGFLDELIVRSVVARLINKYEGEDYYRKVIEFEKERGFIYIEEVCDSLRYYENNRDKYPTFESYYGEIIKCLSNIETE</sequence>
<dbReference type="PROSITE" id="PS51257">
    <property type="entry name" value="PROKAR_LIPOPROTEIN"/>
    <property type="match status" value="1"/>
</dbReference>
<accession>A0A410QEM0</accession>
<dbReference type="OrthoDB" id="6402335at2"/>
<dbReference type="Proteomes" id="UP000287969">
    <property type="component" value="Chromosome"/>
</dbReference>
<gene>
    <name evidence="1" type="ORF">EQM13_12760</name>
</gene>
<reference evidence="2" key="1">
    <citation type="submission" date="2019-01" db="EMBL/GenBank/DDBJ databases">
        <title>Draft genomes of a novel of Sporanaerobacter strains.</title>
        <authorList>
            <person name="Ma S."/>
        </authorList>
    </citation>
    <scope>NUCLEOTIDE SEQUENCE [LARGE SCALE GENOMIC DNA]</scope>
    <source>
        <strain evidence="2">NJN-17</strain>
    </source>
</reference>
<dbReference type="RefSeq" id="WP_128752899.1">
    <property type="nucleotide sequence ID" value="NZ_CP035282.1"/>
</dbReference>
<dbReference type="EMBL" id="CP035282">
    <property type="protein sequence ID" value="QAT62369.1"/>
    <property type="molecule type" value="Genomic_DNA"/>
</dbReference>
<evidence type="ECO:0000313" key="2">
    <source>
        <dbReference type="Proteomes" id="UP000287969"/>
    </source>
</evidence>
<keyword evidence="2" id="KW-1185">Reference proteome</keyword>
<dbReference type="InterPro" id="IPR032560">
    <property type="entry name" value="DUF4932"/>
</dbReference>
<name>A0A410QEM0_9FIRM</name>